<proteinExistence type="predicted"/>
<dbReference type="Proteomes" id="UP000593892">
    <property type="component" value="Chromosome"/>
</dbReference>
<name>A0A7S7NXG3_PALFE</name>
<protein>
    <submittedName>
        <fullName evidence="2">DUF4149 domain-containing protein</fullName>
    </submittedName>
</protein>
<keyword evidence="3" id="KW-1185">Reference proteome</keyword>
<dbReference type="RefSeq" id="WP_194453234.1">
    <property type="nucleotide sequence ID" value="NZ_CP063849.1"/>
</dbReference>
<feature type="transmembrane region" description="Helical" evidence="1">
    <location>
        <begin position="121"/>
        <end position="140"/>
    </location>
</feature>
<evidence type="ECO:0000313" key="2">
    <source>
        <dbReference type="EMBL" id="QOY91580.1"/>
    </source>
</evidence>
<reference evidence="2 3" key="1">
    <citation type="submission" date="2020-10" db="EMBL/GenBank/DDBJ databases">
        <title>Complete genome sequence of Paludibaculum fermentans P105T, a facultatively anaerobic acidobacterium capable of dissimilatory Fe(III) reduction.</title>
        <authorList>
            <person name="Dedysh S.N."/>
            <person name="Beletsky A.V."/>
            <person name="Kulichevskaya I.S."/>
            <person name="Mardanov A.V."/>
            <person name="Ravin N.V."/>
        </authorList>
    </citation>
    <scope>NUCLEOTIDE SEQUENCE [LARGE SCALE GENOMIC DNA]</scope>
    <source>
        <strain evidence="2 3">P105</strain>
    </source>
</reference>
<feature type="transmembrane region" description="Helical" evidence="1">
    <location>
        <begin position="28"/>
        <end position="51"/>
    </location>
</feature>
<sequence length="211" mass="22802">MANQARMGGTSSAHDRISHHTSWATRRITAVLLSIWIGGILLVSLVAPAGYRSVDSTMARPPQHIAKAMQQLGQTPMRDILQYQASEANRVVLEWWGLLQMAAGLSVFLLLLFMSTAGRPALGISLGMLLMSLLEEFFLIPRISQIGQDIQVTNPARAAEMAAKIRALHLGFTAFEMVVVLLGAILLGLLLRSRPGFSGSRSGLRGDGVEA</sequence>
<feature type="transmembrane region" description="Helical" evidence="1">
    <location>
        <begin position="170"/>
        <end position="191"/>
    </location>
</feature>
<dbReference type="AlphaFoldDB" id="A0A7S7NXG3"/>
<gene>
    <name evidence="2" type="ORF">IRI77_17025</name>
</gene>
<dbReference type="EMBL" id="CP063849">
    <property type="protein sequence ID" value="QOY91580.1"/>
    <property type="molecule type" value="Genomic_DNA"/>
</dbReference>
<keyword evidence="1" id="KW-1133">Transmembrane helix</keyword>
<feature type="transmembrane region" description="Helical" evidence="1">
    <location>
        <begin position="95"/>
        <end position="114"/>
    </location>
</feature>
<keyword evidence="1" id="KW-0472">Membrane</keyword>
<dbReference type="KEGG" id="pfer:IRI77_17025"/>
<accession>A0A7S7NXG3</accession>
<evidence type="ECO:0000313" key="3">
    <source>
        <dbReference type="Proteomes" id="UP000593892"/>
    </source>
</evidence>
<organism evidence="2 3">
    <name type="scientific">Paludibaculum fermentans</name>
    <dbReference type="NCBI Taxonomy" id="1473598"/>
    <lineage>
        <taxon>Bacteria</taxon>
        <taxon>Pseudomonadati</taxon>
        <taxon>Acidobacteriota</taxon>
        <taxon>Terriglobia</taxon>
        <taxon>Bryobacterales</taxon>
        <taxon>Bryobacteraceae</taxon>
        <taxon>Paludibaculum</taxon>
    </lineage>
</organism>
<keyword evidence="1" id="KW-0812">Transmembrane</keyword>
<evidence type="ECO:0000256" key="1">
    <source>
        <dbReference type="SAM" id="Phobius"/>
    </source>
</evidence>